<protein>
    <submittedName>
        <fullName evidence="1">Uncharacterized protein</fullName>
    </submittedName>
</protein>
<dbReference type="EMBL" id="NSKE01000002">
    <property type="protein sequence ID" value="PAU95339.1"/>
    <property type="molecule type" value="Genomic_DNA"/>
</dbReference>
<name>A0A2A2GEN2_9BACT</name>
<proteinExistence type="predicted"/>
<reference evidence="1 2" key="1">
    <citation type="submission" date="2017-08" db="EMBL/GenBank/DDBJ databases">
        <title>Aliifodinibius alkalisoli sp. nov., isolated from saline alkaline soil.</title>
        <authorList>
            <person name="Liu D."/>
            <person name="Zhang G."/>
        </authorList>
    </citation>
    <scope>NUCLEOTIDE SEQUENCE [LARGE SCALE GENOMIC DNA]</scope>
    <source>
        <strain evidence="1 2">WN023</strain>
    </source>
</reference>
<keyword evidence="2" id="KW-1185">Reference proteome</keyword>
<sequence>MTVLFEEKLEEFYRTGEYKGFYEVIEHEQERMIHLTFTDGFQEISASGMFKSDALQRIFHQIDSVRSN</sequence>
<evidence type="ECO:0000313" key="1">
    <source>
        <dbReference type="EMBL" id="PAU95339.1"/>
    </source>
</evidence>
<accession>A0A2A2GEN2</accession>
<comment type="caution">
    <text evidence="1">The sequence shown here is derived from an EMBL/GenBank/DDBJ whole genome shotgun (WGS) entry which is preliminary data.</text>
</comment>
<gene>
    <name evidence="1" type="ORF">CK503_03855</name>
</gene>
<organism evidence="1 2">
    <name type="scientific">Fodinibius salipaludis</name>
    <dbReference type="NCBI Taxonomy" id="2032627"/>
    <lineage>
        <taxon>Bacteria</taxon>
        <taxon>Pseudomonadati</taxon>
        <taxon>Balneolota</taxon>
        <taxon>Balneolia</taxon>
        <taxon>Balneolales</taxon>
        <taxon>Balneolaceae</taxon>
        <taxon>Fodinibius</taxon>
    </lineage>
</organism>
<dbReference type="AlphaFoldDB" id="A0A2A2GEN2"/>
<dbReference type="Proteomes" id="UP000218831">
    <property type="component" value="Unassembled WGS sequence"/>
</dbReference>
<evidence type="ECO:0000313" key="2">
    <source>
        <dbReference type="Proteomes" id="UP000218831"/>
    </source>
</evidence>